<evidence type="ECO:0000313" key="2">
    <source>
        <dbReference type="EMBL" id="VDO58198.1"/>
    </source>
</evidence>
<evidence type="ECO:0000313" key="3">
    <source>
        <dbReference type="Proteomes" id="UP000268014"/>
    </source>
</evidence>
<sequence length="169" mass="18677">MLFPYFALEKFPLQIEFQSKLLNGIKQGNPIPEKLTTADVKLLFKKGDPNNVSSYRTISDIESTQSSDGSHLDSHRQKKLEKSDGPSQVGLGYADDVTLLASSRAMLKKMPQLLSNASTMVGLHINPEKSKLLTSSKTSRHPICIDGKVFAFVDHAPISWLLPLVPTKK</sequence>
<keyword evidence="3" id="KW-1185">Reference proteome</keyword>
<protein>
    <submittedName>
        <fullName evidence="4">Reverse transcriptase domain-containing protein</fullName>
    </submittedName>
</protein>
<reference evidence="4" key="1">
    <citation type="submission" date="2016-04" db="UniProtKB">
        <authorList>
            <consortium name="WormBaseParasite"/>
        </authorList>
    </citation>
    <scope>IDENTIFICATION</scope>
</reference>
<reference evidence="2 3" key="2">
    <citation type="submission" date="2018-11" db="EMBL/GenBank/DDBJ databases">
        <authorList>
            <consortium name="Pathogen Informatics"/>
        </authorList>
    </citation>
    <scope>NUCLEOTIDE SEQUENCE [LARGE SCALE GENOMIC DNA]</scope>
    <source>
        <strain evidence="2 3">MHpl1</strain>
    </source>
</reference>
<name>A0A158QQT9_HAEPC</name>
<dbReference type="WBParaSite" id="HPLM_0001590001-mRNA-1">
    <property type="protein sequence ID" value="HPLM_0001590001-mRNA-1"/>
    <property type="gene ID" value="HPLM_0001590001"/>
</dbReference>
<dbReference type="Proteomes" id="UP000268014">
    <property type="component" value="Unassembled WGS sequence"/>
</dbReference>
<organism evidence="4">
    <name type="scientific">Haemonchus placei</name>
    <name type="common">Barber's pole worm</name>
    <dbReference type="NCBI Taxonomy" id="6290"/>
    <lineage>
        <taxon>Eukaryota</taxon>
        <taxon>Metazoa</taxon>
        <taxon>Ecdysozoa</taxon>
        <taxon>Nematoda</taxon>
        <taxon>Chromadorea</taxon>
        <taxon>Rhabditida</taxon>
        <taxon>Rhabditina</taxon>
        <taxon>Rhabditomorpha</taxon>
        <taxon>Strongyloidea</taxon>
        <taxon>Trichostrongylidae</taxon>
        <taxon>Haemonchus</taxon>
    </lineage>
</organism>
<gene>
    <name evidence="2" type="ORF">HPLM_LOCUS15892</name>
</gene>
<dbReference type="OrthoDB" id="410104at2759"/>
<evidence type="ECO:0000256" key="1">
    <source>
        <dbReference type="SAM" id="MobiDB-lite"/>
    </source>
</evidence>
<feature type="compositionally biased region" description="Basic and acidic residues" evidence="1">
    <location>
        <begin position="70"/>
        <end position="84"/>
    </location>
</feature>
<proteinExistence type="predicted"/>
<accession>A0A158QQT9</accession>
<feature type="region of interest" description="Disordered" evidence="1">
    <location>
        <begin position="62"/>
        <end position="87"/>
    </location>
</feature>
<dbReference type="EMBL" id="UZAF01019178">
    <property type="protein sequence ID" value="VDO58198.1"/>
    <property type="molecule type" value="Genomic_DNA"/>
</dbReference>
<evidence type="ECO:0000313" key="4">
    <source>
        <dbReference type="WBParaSite" id="HPLM_0001590001-mRNA-1"/>
    </source>
</evidence>
<dbReference type="AlphaFoldDB" id="A0A158QQT9"/>